<organism evidence="1 2">
    <name type="scientific">Oncorhynchus kisutch</name>
    <name type="common">Coho salmon</name>
    <name type="synonym">Salmo kisutch</name>
    <dbReference type="NCBI Taxonomy" id="8019"/>
    <lineage>
        <taxon>Eukaryota</taxon>
        <taxon>Metazoa</taxon>
        <taxon>Chordata</taxon>
        <taxon>Craniata</taxon>
        <taxon>Vertebrata</taxon>
        <taxon>Euteleostomi</taxon>
        <taxon>Actinopterygii</taxon>
        <taxon>Neopterygii</taxon>
        <taxon>Teleostei</taxon>
        <taxon>Protacanthopterygii</taxon>
        <taxon>Salmoniformes</taxon>
        <taxon>Salmonidae</taxon>
        <taxon>Salmoninae</taxon>
        <taxon>Oncorhynchus</taxon>
    </lineage>
</organism>
<name>A0A8C7HU21_ONCKI</name>
<dbReference type="GeneTree" id="ENSGT00390000017767"/>
<dbReference type="Ensembl" id="ENSOKIT00005067352.1">
    <property type="protein sequence ID" value="ENSOKIP00005063374.1"/>
    <property type="gene ID" value="ENSOKIG00005027164.1"/>
</dbReference>
<accession>A0A8C7HU21</accession>
<dbReference type="PANTHER" id="PTHR31367:SF3">
    <property type="entry name" value="CYTOSOLIC 5'-NUCLEOTIDASE 1A"/>
    <property type="match status" value="1"/>
</dbReference>
<dbReference type="AlphaFoldDB" id="A0A8C7HU21"/>
<evidence type="ECO:0000313" key="2">
    <source>
        <dbReference type="Proteomes" id="UP000694557"/>
    </source>
</evidence>
<dbReference type="Proteomes" id="UP000694557">
    <property type="component" value="Unassembled WGS sequence"/>
</dbReference>
<evidence type="ECO:0000313" key="1">
    <source>
        <dbReference type="Ensembl" id="ENSOKIP00005063374.1"/>
    </source>
</evidence>
<dbReference type="GO" id="GO:0009117">
    <property type="term" value="P:nucleotide metabolic process"/>
    <property type="evidence" value="ECO:0007669"/>
    <property type="project" value="InterPro"/>
</dbReference>
<dbReference type="GO" id="GO:0000166">
    <property type="term" value="F:nucleotide binding"/>
    <property type="evidence" value="ECO:0007669"/>
    <property type="project" value="InterPro"/>
</dbReference>
<dbReference type="InterPro" id="IPR010394">
    <property type="entry name" value="5-nucleotidase"/>
</dbReference>
<dbReference type="GO" id="GO:0005829">
    <property type="term" value="C:cytosol"/>
    <property type="evidence" value="ECO:0007669"/>
    <property type="project" value="TreeGrafter"/>
</dbReference>
<reference evidence="1" key="1">
    <citation type="submission" date="2025-08" db="UniProtKB">
        <authorList>
            <consortium name="Ensembl"/>
        </authorList>
    </citation>
    <scope>IDENTIFICATION</scope>
</reference>
<gene>
    <name evidence="1" type="primary">LOC109867263</name>
</gene>
<evidence type="ECO:0008006" key="3">
    <source>
        <dbReference type="Google" id="ProtNLM"/>
    </source>
</evidence>
<protein>
    <recommendedName>
        <fullName evidence="3">Cytosolic 5'-nucleotidase 1A-like</fullName>
    </recommendedName>
</protein>
<sequence length="290" mass="32077">MDSMVRNPDVKQRDAAQAVVVAVSSDAIFDPEVEQVHGATEPLRKGDAFSFMKAIQVVNERLLTLNSDETLLFDVILLSNDSEEKHSRIIASAKHYGLDIGRFCFCNKEDSIESLQSNEVKLFLSMDTNDVCKALQKGVPAALLYHQTDPNHQTEDQLKVVFSGDVIGSSEEMLHGLREQGFTETQLQGFKTAKGSVKEFAILMGEMRRRFGLEGSPLCTGLMTVWSSRDVCASALKTLRGWGLLVDEAFCLAGAPRSPILNLGFIGNTMKSSTYVKEGRDYSMYYGLEV</sequence>
<dbReference type="GO" id="GO:0000287">
    <property type="term" value="F:magnesium ion binding"/>
    <property type="evidence" value="ECO:0007669"/>
    <property type="project" value="InterPro"/>
</dbReference>
<dbReference type="GO" id="GO:0008253">
    <property type="term" value="F:5'-nucleotidase activity"/>
    <property type="evidence" value="ECO:0007669"/>
    <property type="project" value="InterPro"/>
</dbReference>
<dbReference type="Pfam" id="PF06189">
    <property type="entry name" value="5-nucleotidase"/>
    <property type="match status" value="1"/>
</dbReference>
<dbReference type="GO" id="GO:0046085">
    <property type="term" value="P:adenosine metabolic process"/>
    <property type="evidence" value="ECO:0007669"/>
    <property type="project" value="TreeGrafter"/>
</dbReference>
<proteinExistence type="predicted"/>
<reference evidence="1" key="2">
    <citation type="submission" date="2025-09" db="UniProtKB">
        <authorList>
            <consortium name="Ensembl"/>
        </authorList>
    </citation>
    <scope>IDENTIFICATION</scope>
</reference>
<dbReference type="PANTHER" id="PTHR31367">
    <property type="entry name" value="CYTOSOLIC 5'-NUCLEOTIDASE 1 FAMILY MEMBER"/>
    <property type="match status" value="1"/>
</dbReference>
<keyword evidence="2" id="KW-1185">Reference proteome</keyword>